<dbReference type="Proteomes" id="UP001305521">
    <property type="component" value="Chromosome"/>
</dbReference>
<dbReference type="Pfam" id="PF10135">
    <property type="entry name" value="Rod-binding"/>
    <property type="match status" value="1"/>
</dbReference>
<sequence>MIPLTSLPPSGGTQTPARMRQAAQAFEAQVLAQLMQPAFDTVDSSKSAFGGGAAEAQWRPMLVEAFATHAARSGQGIGLQDMVLRHMLRLQEAARHPTPSTEQETRP</sequence>
<evidence type="ECO:0000259" key="1">
    <source>
        <dbReference type="Pfam" id="PF10135"/>
    </source>
</evidence>
<proteinExistence type="predicted"/>
<evidence type="ECO:0000313" key="3">
    <source>
        <dbReference type="Proteomes" id="UP001305521"/>
    </source>
</evidence>
<accession>A0ABZ0PCJ8</accession>
<name>A0ABZ0PCJ8_9PROT</name>
<feature type="domain" description="Flagellar protein FlgJ N-terminal" evidence="1">
    <location>
        <begin position="39"/>
        <end position="85"/>
    </location>
</feature>
<organism evidence="2 3">
    <name type="scientific">Sediminicoccus rosea</name>
    <dbReference type="NCBI Taxonomy" id="1225128"/>
    <lineage>
        <taxon>Bacteria</taxon>
        <taxon>Pseudomonadati</taxon>
        <taxon>Pseudomonadota</taxon>
        <taxon>Alphaproteobacteria</taxon>
        <taxon>Acetobacterales</taxon>
        <taxon>Roseomonadaceae</taxon>
        <taxon>Sediminicoccus</taxon>
    </lineage>
</organism>
<dbReference type="RefSeq" id="WP_318647305.1">
    <property type="nucleotide sequence ID" value="NZ_CP137852.1"/>
</dbReference>
<reference evidence="2 3" key="1">
    <citation type="submission" date="2023-11" db="EMBL/GenBank/DDBJ databases">
        <title>Arctic aerobic anoxygenic photoheterotroph Sediminicoccus rosea KRV36 adapts its photosynthesis to long days of polar summer.</title>
        <authorList>
            <person name="Tomasch J."/>
            <person name="Kopejtka K."/>
            <person name="Bily T."/>
            <person name="Gardiner A.T."/>
            <person name="Gardian Z."/>
            <person name="Shivaramu S."/>
            <person name="Koblizek M."/>
            <person name="Engelhardt F."/>
            <person name="Kaftan D."/>
        </authorList>
    </citation>
    <scope>NUCLEOTIDE SEQUENCE [LARGE SCALE GENOMIC DNA]</scope>
    <source>
        <strain evidence="2 3">R-30</strain>
    </source>
</reference>
<dbReference type="EMBL" id="CP137852">
    <property type="protein sequence ID" value="WPB83327.1"/>
    <property type="molecule type" value="Genomic_DNA"/>
</dbReference>
<keyword evidence="3" id="KW-1185">Reference proteome</keyword>
<dbReference type="InterPro" id="IPR019301">
    <property type="entry name" value="Flagellar_prot_FlgJ_N"/>
</dbReference>
<gene>
    <name evidence="2" type="ORF">R9Z33_14565</name>
</gene>
<evidence type="ECO:0000313" key="2">
    <source>
        <dbReference type="EMBL" id="WPB83327.1"/>
    </source>
</evidence>
<protein>
    <submittedName>
        <fullName evidence="2">Rod-binding protein</fullName>
    </submittedName>
</protein>